<dbReference type="EMBL" id="RSCE01000005">
    <property type="protein sequence ID" value="RSH82378.1"/>
    <property type="molecule type" value="Genomic_DNA"/>
</dbReference>
<dbReference type="GeneID" id="39591888"/>
<keyword evidence="3" id="KW-0472">Membrane</keyword>
<feature type="transmembrane region" description="Helical" evidence="3">
    <location>
        <begin position="67"/>
        <end position="88"/>
    </location>
</feature>
<dbReference type="PANTHER" id="PTHR11360">
    <property type="entry name" value="MONOCARBOXYLATE TRANSPORTER"/>
    <property type="match status" value="1"/>
</dbReference>
<evidence type="ECO:0008006" key="6">
    <source>
        <dbReference type="Google" id="ProtNLM"/>
    </source>
</evidence>
<dbReference type="InterPro" id="IPR011701">
    <property type="entry name" value="MFS"/>
</dbReference>
<feature type="transmembrane region" description="Helical" evidence="3">
    <location>
        <begin position="223"/>
        <end position="242"/>
    </location>
</feature>
<keyword evidence="3" id="KW-1133">Transmembrane helix</keyword>
<feature type="transmembrane region" description="Helical" evidence="3">
    <location>
        <begin position="327"/>
        <end position="349"/>
    </location>
</feature>
<dbReference type="Proteomes" id="UP000279236">
    <property type="component" value="Unassembled WGS sequence"/>
</dbReference>
<feature type="transmembrane region" description="Helical" evidence="3">
    <location>
        <begin position="108"/>
        <end position="130"/>
    </location>
</feature>
<keyword evidence="5" id="KW-1185">Reference proteome</keyword>
<dbReference type="Pfam" id="PF07690">
    <property type="entry name" value="MFS_1"/>
    <property type="match status" value="1"/>
</dbReference>
<protein>
    <recommendedName>
        <fullName evidence="6">Major facilitator superfamily (MFS) profile domain-containing protein</fullName>
    </recommendedName>
</protein>
<comment type="subcellular location">
    <subcellularLocation>
        <location evidence="1">Membrane</location>
        <topology evidence="1">Multi-pass membrane protein</topology>
    </subcellularLocation>
</comment>
<dbReference type="GO" id="GO:0022857">
    <property type="term" value="F:transmembrane transporter activity"/>
    <property type="evidence" value="ECO:0007669"/>
    <property type="project" value="InterPro"/>
</dbReference>
<comment type="similarity">
    <text evidence="2">Belongs to the major facilitator superfamily. Monocarboxylate porter (TC 2.A.1.13) family.</text>
</comment>
<dbReference type="AlphaFoldDB" id="A0A427XU64"/>
<feature type="transmembrane region" description="Helical" evidence="3">
    <location>
        <begin position="163"/>
        <end position="185"/>
    </location>
</feature>
<proteinExistence type="inferred from homology"/>
<comment type="caution">
    <text evidence="4">The sequence shown here is derived from an EMBL/GenBank/DDBJ whole genome shotgun (WGS) entry which is preliminary data.</text>
</comment>
<dbReference type="OrthoDB" id="6509908at2759"/>
<evidence type="ECO:0000313" key="5">
    <source>
        <dbReference type="Proteomes" id="UP000279236"/>
    </source>
</evidence>
<feature type="transmembrane region" description="Helical" evidence="3">
    <location>
        <begin position="266"/>
        <end position="284"/>
    </location>
</feature>
<reference evidence="4 5" key="1">
    <citation type="submission" date="2018-11" db="EMBL/GenBank/DDBJ databases">
        <title>Genome sequence of Apiotrichum porosum DSM 27194.</title>
        <authorList>
            <person name="Aliyu H."/>
            <person name="Gorte O."/>
            <person name="Ochsenreither K."/>
        </authorList>
    </citation>
    <scope>NUCLEOTIDE SEQUENCE [LARGE SCALE GENOMIC DNA]</scope>
    <source>
        <strain evidence="4 5">DSM 27194</strain>
    </source>
</reference>
<dbReference type="SUPFAM" id="SSF103473">
    <property type="entry name" value="MFS general substrate transporter"/>
    <property type="match status" value="1"/>
</dbReference>
<evidence type="ECO:0000256" key="1">
    <source>
        <dbReference type="ARBA" id="ARBA00004141"/>
    </source>
</evidence>
<gene>
    <name evidence="4" type="ORF">EHS24_007345</name>
</gene>
<feature type="transmembrane region" description="Helical" evidence="3">
    <location>
        <begin position="192"/>
        <end position="211"/>
    </location>
</feature>
<evidence type="ECO:0000313" key="4">
    <source>
        <dbReference type="EMBL" id="RSH82378.1"/>
    </source>
</evidence>
<feature type="transmembrane region" description="Helical" evidence="3">
    <location>
        <begin position="361"/>
        <end position="381"/>
    </location>
</feature>
<dbReference type="PANTHER" id="PTHR11360:SF177">
    <property type="entry name" value="RIBOFLAVIN TRANSPORTER MCH5"/>
    <property type="match status" value="1"/>
</dbReference>
<evidence type="ECO:0000256" key="3">
    <source>
        <dbReference type="SAM" id="Phobius"/>
    </source>
</evidence>
<dbReference type="GO" id="GO:0016020">
    <property type="term" value="C:membrane"/>
    <property type="evidence" value="ECO:0007669"/>
    <property type="project" value="UniProtKB-SubCell"/>
</dbReference>
<sequence>MSSAHIPERPSSTSSAETVYSAPLEKQNKAMAEAPVPASPLSDASTLHTDTDTMHYNYEPPDGGREAWLVIFSAFLLMVCVFGFVTSMGQLTSYYLEHQLAAYTKAQVAWIATVQSTLAFFASIFFGRLFDAHGATWLVRIGTTLSIVALIGLAYYYQFLLAHALFGFACSVVWSPAASIAGHWFTTRRSTAIGIVGCGSGVGGVLFPIVLAHLLPVLGFRDAIFVVAAINAVLMVPSWIWLRTRLPPRQPLPWSRLAAQWKEPRYACLVVGSAIVMLNLFSPYFDAPVLAEANGVPAAVKTYAIAILQAGSTLGRAASGVMADAFGIWRVFLATGLATAVVLFAFWTVPVGTAPTVLGMLLYGFTSGAWIMLLSAVTVSISKPEEVGMRVGMCWTVVSLPILAGPVICGVLIAADDNKFTTAGIFCGITYVVGCLLTVMPRGVERWRGPGRKADVEAHETCV</sequence>
<feature type="transmembrane region" description="Helical" evidence="3">
    <location>
        <begin position="420"/>
        <end position="439"/>
    </location>
</feature>
<feature type="transmembrane region" description="Helical" evidence="3">
    <location>
        <begin position="137"/>
        <end position="157"/>
    </location>
</feature>
<evidence type="ECO:0000256" key="2">
    <source>
        <dbReference type="ARBA" id="ARBA00006727"/>
    </source>
</evidence>
<keyword evidence="3" id="KW-0812">Transmembrane</keyword>
<organism evidence="4 5">
    <name type="scientific">Apiotrichum porosum</name>
    <dbReference type="NCBI Taxonomy" id="105984"/>
    <lineage>
        <taxon>Eukaryota</taxon>
        <taxon>Fungi</taxon>
        <taxon>Dikarya</taxon>
        <taxon>Basidiomycota</taxon>
        <taxon>Agaricomycotina</taxon>
        <taxon>Tremellomycetes</taxon>
        <taxon>Trichosporonales</taxon>
        <taxon>Trichosporonaceae</taxon>
        <taxon>Apiotrichum</taxon>
    </lineage>
</organism>
<dbReference type="InterPro" id="IPR050327">
    <property type="entry name" value="Proton-linked_MCT"/>
</dbReference>
<feature type="transmembrane region" description="Helical" evidence="3">
    <location>
        <begin position="296"/>
        <end position="315"/>
    </location>
</feature>
<dbReference type="RefSeq" id="XP_028476610.1">
    <property type="nucleotide sequence ID" value="XM_028622717.1"/>
</dbReference>
<name>A0A427XU64_9TREE</name>
<accession>A0A427XU64</accession>
<dbReference type="Gene3D" id="1.20.1250.20">
    <property type="entry name" value="MFS general substrate transporter like domains"/>
    <property type="match status" value="2"/>
</dbReference>
<feature type="transmembrane region" description="Helical" evidence="3">
    <location>
        <begin position="393"/>
        <end position="414"/>
    </location>
</feature>
<dbReference type="InterPro" id="IPR036259">
    <property type="entry name" value="MFS_trans_sf"/>
</dbReference>